<dbReference type="PANTHER" id="PTHR21689">
    <property type="entry name" value="LIN-9"/>
    <property type="match status" value="1"/>
</dbReference>
<reference evidence="3 4" key="1">
    <citation type="journal article" date="2018" name="Cell">
        <title>The Chara Genome: Secondary Complexity and Implications for Plant Terrestrialization.</title>
        <authorList>
            <person name="Nishiyama T."/>
            <person name="Sakayama H."/>
            <person name="Vries J.D."/>
            <person name="Buschmann H."/>
            <person name="Saint-Marcoux D."/>
            <person name="Ullrich K.K."/>
            <person name="Haas F.B."/>
            <person name="Vanderstraeten L."/>
            <person name="Becker D."/>
            <person name="Lang D."/>
            <person name="Vosolsobe S."/>
            <person name="Rombauts S."/>
            <person name="Wilhelmsson P.K.I."/>
            <person name="Janitza P."/>
            <person name="Kern R."/>
            <person name="Heyl A."/>
            <person name="Rumpler F."/>
            <person name="Villalobos L.I.A.C."/>
            <person name="Clay J.M."/>
            <person name="Skokan R."/>
            <person name="Toyoda A."/>
            <person name="Suzuki Y."/>
            <person name="Kagoshima H."/>
            <person name="Schijlen E."/>
            <person name="Tajeshwar N."/>
            <person name="Catarino B."/>
            <person name="Hetherington A.J."/>
            <person name="Saltykova A."/>
            <person name="Bonnot C."/>
            <person name="Breuninger H."/>
            <person name="Symeonidi A."/>
            <person name="Radhakrishnan G.V."/>
            <person name="Van Nieuwerburgh F."/>
            <person name="Deforce D."/>
            <person name="Chang C."/>
            <person name="Karol K.G."/>
            <person name="Hedrich R."/>
            <person name="Ulvskov P."/>
            <person name="Glockner G."/>
            <person name="Delwiche C.F."/>
            <person name="Petrasek J."/>
            <person name="Van de Peer Y."/>
            <person name="Friml J."/>
            <person name="Beilby M."/>
            <person name="Dolan L."/>
            <person name="Kohara Y."/>
            <person name="Sugano S."/>
            <person name="Fujiyama A."/>
            <person name="Delaux P.-M."/>
            <person name="Quint M."/>
            <person name="TheiBen G."/>
            <person name="Hagemann M."/>
            <person name="Harholt J."/>
            <person name="Dunand C."/>
            <person name="Zachgo S."/>
            <person name="Langdale J."/>
            <person name="Maumus F."/>
            <person name="Straeten D.V.D."/>
            <person name="Gould S.B."/>
            <person name="Rensing S.A."/>
        </authorList>
    </citation>
    <scope>NUCLEOTIDE SEQUENCE [LARGE SCALE GENOMIC DNA]</scope>
    <source>
        <strain evidence="3 4">S276</strain>
    </source>
</reference>
<protein>
    <recommendedName>
        <fullName evidence="2">SANT domain-containing protein</fullName>
    </recommendedName>
</protein>
<dbReference type="SUPFAM" id="SSF46689">
    <property type="entry name" value="Homeodomain-like"/>
    <property type="match status" value="1"/>
</dbReference>
<feature type="compositionally biased region" description="Basic and acidic residues" evidence="1">
    <location>
        <begin position="142"/>
        <end position="193"/>
    </location>
</feature>
<feature type="compositionally biased region" description="Basic and acidic residues" evidence="1">
    <location>
        <begin position="745"/>
        <end position="757"/>
    </location>
</feature>
<feature type="compositionally biased region" description="Acidic residues" evidence="1">
    <location>
        <begin position="249"/>
        <end position="258"/>
    </location>
</feature>
<dbReference type="Gramene" id="GBG78253">
    <property type="protein sequence ID" value="GBG78253"/>
    <property type="gene ID" value="CBR_g26286"/>
</dbReference>
<evidence type="ECO:0000313" key="4">
    <source>
        <dbReference type="Proteomes" id="UP000265515"/>
    </source>
</evidence>
<dbReference type="Gene3D" id="1.20.58.1880">
    <property type="match status" value="1"/>
</dbReference>
<feature type="compositionally biased region" description="Basic and acidic residues" evidence="1">
    <location>
        <begin position="531"/>
        <end position="545"/>
    </location>
</feature>
<name>A0A388L7S5_CHABU</name>
<dbReference type="PROSITE" id="PS51293">
    <property type="entry name" value="SANT"/>
    <property type="match status" value="1"/>
</dbReference>
<dbReference type="EMBL" id="BFEA01000290">
    <property type="protein sequence ID" value="GBG78253.1"/>
    <property type="molecule type" value="Genomic_DNA"/>
</dbReference>
<dbReference type="GO" id="GO:0003677">
    <property type="term" value="F:DNA binding"/>
    <property type="evidence" value="ECO:0007669"/>
    <property type="project" value="TreeGrafter"/>
</dbReference>
<feature type="compositionally biased region" description="Basic and acidic residues" evidence="1">
    <location>
        <begin position="428"/>
        <end position="469"/>
    </location>
</feature>
<accession>A0A388L7S5</accession>
<dbReference type="GO" id="GO:0051726">
    <property type="term" value="P:regulation of cell cycle"/>
    <property type="evidence" value="ECO:0007669"/>
    <property type="project" value="TreeGrafter"/>
</dbReference>
<feature type="region of interest" description="Disordered" evidence="1">
    <location>
        <begin position="90"/>
        <end position="780"/>
    </location>
</feature>
<feature type="compositionally biased region" description="Low complexity" evidence="1">
    <location>
        <begin position="197"/>
        <end position="213"/>
    </location>
</feature>
<feature type="domain" description="SANT" evidence="2">
    <location>
        <begin position="10"/>
        <end position="47"/>
    </location>
</feature>
<dbReference type="InterPro" id="IPR017884">
    <property type="entry name" value="SANT_dom"/>
</dbReference>
<feature type="compositionally biased region" description="Basic and acidic residues" evidence="1">
    <location>
        <begin position="709"/>
        <end position="726"/>
    </location>
</feature>
<feature type="compositionally biased region" description="Basic and acidic residues" evidence="1">
    <location>
        <begin position="229"/>
        <end position="248"/>
    </location>
</feature>
<dbReference type="GO" id="GO:0006351">
    <property type="term" value="P:DNA-templated transcription"/>
    <property type="evidence" value="ECO:0007669"/>
    <property type="project" value="InterPro"/>
</dbReference>
<proteinExistence type="predicted"/>
<organism evidence="3 4">
    <name type="scientific">Chara braunii</name>
    <name type="common">Braun's stonewort</name>
    <dbReference type="NCBI Taxonomy" id="69332"/>
    <lineage>
        <taxon>Eukaryota</taxon>
        <taxon>Viridiplantae</taxon>
        <taxon>Streptophyta</taxon>
        <taxon>Charophyceae</taxon>
        <taxon>Charales</taxon>
        <taxon>Characeae</taxon>
        <taxon>Chara</taxon>
    </lineage>
</organism>
<dbReference type="InterPro" id="IPR009057">
    <property type="entry name" value="Homeodomain-like_sf"/>
</dbReference>
<dbReference type="GO" id="GO:0005654">
    <property type="term" value="C:nucleoplasm"/>
    <property type="evidence" value="ECO:0007669"/>
    <property type="project" value="TreeGrafter"/>
</dbReference>
<evidence type="ECO:0000256" key="1">
    <source>
        <dbReference type="SAM" id="MobiDB-lite"/>
    </source>
</evidence>
<dbReference type="InterPro" id="IPR001005">
    <property type="entry name" value="SANT/Myb"/>
</dbReference>
<dbReference type="GO" id="GO:0006357">
    <property type="term" value="P:regulation of transcription by RNA polymerase II"/>
    <property type="evidence" value="ECO:0007669"/>
    <property type="project" value="TreeGrafter"/>
</dbReference>
<feature type="compositionally biased region" description="Basic and acidic residues" evidence="1">
    <location>
        <begin position="259"/>
        <end position="406"/>
    </location>
</feature>
<dbReference type="SMART" id="SM00717">
    <property type="entry name" value="SANT"/>
    <property type="match status" value="1"/>
</dbReference>
<dbReference type="Pfam" id="PF00249">
    <property type="entry name" value="Myb_DNA-binding"/>
    <property type="match status" value="1"/>
</dbReference>
<feature type="compositionally biased region" description="Acidic residues" evidence="1">
    <location>
        <begin position="732"/>
        <end position="744"/>
    </location>
</feature>
<dbReference type="Proteomes" id="UP000265515">
    <property type="component" value="Unassembled WGS sequence"/>
</dbReference>
<dbReference type="OrthoDB" id="2339771at2759"/>
<dbReference type="AlphaFoldDB" id="A0A388L7S5"/>
<sequence>MPLKRKLSDRLGPPWTKEDIAEFLQGFRAHGQDWKKVASLVRNRTVEMVAALYTMNRAYLSLPEVSVDALFAMMTDHCNFMQEGCLSNGDVSSGDEIESRSSSQKKKKIGNGGNAGAPAGVLVPGKKGGSTPSKRGALSESFKLKEKDKGLKVVMQKEKEKEKEEKKDEKEEKKDEKKDEKKEKEKEVVKEIKPGATPSLGLPMGLTGTPGRRPTGRRTPRGPFSGMTAEKEREREERGKEEREKEEKEKEEEEEEEKDVEKENKRERLGKREKLKDKEGEKERVRLKEFERDQKVSDRENRREERESQRLKEKESLKQKERENQRLKEKDSQRVKDREREKEEREKESVKESVKEKVKEREKERERERDKEKKEESSRDKERDAERKKFEKEKKSNKVRDKDREVAGNPTASPENRRGSRGDGGQGNKDKASRDKEKVKEKEKPKAKDKVKPKDKLPESSKSEKETVREPVSPSHSTRKLQRTRQGEVKARPIVENAGAVPVRKTDGEAMTSSNGTVKGGAAEVGIGAKRTSDRSESTPKRENARSTPRKLVSKSLKDGATAGKGSEVSERRRGALFESNEVSPEQVVARERSGGTTSTAAVVAGCGASTRKQTHSPGEEDVDMEPDSSSREGGVGNENTKKKSLRRTKSVNVSLDISRGGEGSVGPAAIASPQGRKGGGTGEREEKMARKLVDDAGPEGNAKRARRQDKEKVRDRAVERVKKEQALIQEEKEEGEVDEEADEESKREGDDHVDTREEVEEPRRKRKTPMAPQQDSKKFRGMYSDNGSGLDALATLAVVSLNGLLRSQSEEGKLIEEVSTRGFSICFASLIFQVQSSAF</sequence>
<feature type="compositionally biased region" description="Low complexity" evidence="1">
    <location>
        <begin position="116"/>
        <end position="125"/>
    </location>
</feature>
<dbReference type="STRING" id="69332.A0A388L7S5"/>
<evidence type="ECO:0000313" key="3">
    <source>
        <dbReference type="EMBL" id="GBG78253.1"/>
    </source>
</evidence>
<gene>
    <name evidence="3" type="ORF">CBR_g26286</name>
</gene>
<dbReference type="GO" id="GO:0017053">
    <property type="term" value="C:transcription repressor complex"/>
    <property type="evidence" value="ECO:0007669"/>
    <property type="project" value="InterPro"/>
</dbReference>
<comment type="caution">
    <text evidence="3">The sequence shown here is derived from an EMBL/GenBank/DDBJ whole genome shotgun (WGS) entry which is preliminary data.</text>
</comment>
<feature type="compositionally biased region" description="Basic and acidic residues" evidence="1">
    <location>
        <begin position="683"/>
        <end position="695"/>
    </location>
</feature>
<evidence type="ECO:0000259" key="2">
    <source>
        <dbReference type="PROSITE" id="PS51293"/>
    </source>
</evidence>
<dbReference type="CDD" id="cd00167">
    <property type="entry name" value="SANT"/>
    <property type="match status" value="1"/>
</dbReference>
<keyword evidence="4" id="KW-1185">Reference proteome</keyword>
<dbReference type="InterPro" id="IPR010561">
    <property type="entry name" value="LIN-9/ALY1"/>
</dbReference>
<dbReference type="PANTHER" id="PTHR21689:SF2">
    <property type="entry name" value="PROTEIN LIN-9 HOMOLOG"/>
    <property type="match status" value="1"/>
</dbReference>